<sequence>MRRQGKEGDQDKEEEEDEAEAPRTPLPSPRRRKQHPPSRTCPPRRPGEHRSTSESSLSVLTPNTQSSHWSLALFCQYLCSCCHRRQNSVEENKAADPLGRRDPDKKGPVTGPITEQGASRGTLN</sequence>
<dbReference type="EMBL" id="JACASE010000017">
    <property type="protein sequence ID" value="KAF6397139.1"/>
    <property type="molecule type" value="Genomic_DNA"/>
</dbReference>
<dbReference type="AlphaFoldDB" id="A0A7J8BF77"/>
<feature type="region of interest" description="Disordered" evidence="1">
    <location>
        <begin position="1"/>
        <end position="64"/>
    </location>
</feature>
<comment type="caution">
    <text evidence="2">The sequence shown here is derived from an EMBL/GenBank/DDBJ whole genome shotgun (WGS) entry which is preliminary data.</text>
</comment>
<feature type="compositionally biased region" description="Basic and acidic residues" evidence="1">
    <location>
        <begin position="89"/>
        <end position="107"/>
    </location>
</feature>
<feature type="compositionally biased region" description="Acidic residues" evidence="1">
    <location>
        <begin position="10"/>
        <end position="19"/>
    </location>
</feature>
<evidence type="ECO:0000256" key="1">
    <source>
        <dbReference type="SAM" id="MobiDB-lite"/>
    </source>
</evidence>
<proteinExistence type="predicted"/>
<accession>A0A7J8BF77</accession>
<evidence type="ECO:0000313" key="2">
    <source>
        <dbReference type="EMBL" id="KAF6397139.1"/>
    </source>
</evidence>
<keyword evidence="3" id="KW-1185">Reference proteome</keyword>
<organism evidence="2 3">
    <name type="scientific">Rousettus aegyptiacus</name>
    <name type="common">Egyptian fruit bat</name>
    <name type="synonym">Pteropus aegyptiacus</name>
    <dbReference type="NCBI Taxonomy" id="9407"/>
    <lineage>
        <taxon>Eukaryota</taxon>
        <taxon>Metazoa</taxon>
        <taxon>Chordata</taxon>
        <taxon>Craniata</taxon>
        <taxon>Vertebrata</taxon>
        <taxon>Euteleostomi</taxon>
        <taxon>Mammalia</taxon>
        <taxon>Eutheria</taxon>
        <taxon>Laurasiatheria</taxon>
        <taxon>Chiroptera</taxon>
        <taxon>Yinpterochiroptera</taxon>
        <taxon>Pteropodoidea</taxon>
        <taxon>Pteropodidae</taxon>
        <taxon>Rousettinae</taxon>
        <taxon>Rousettus</taxon>
    </lineage>
</organism>
<feature type="compositionally biased region" description="Polar residues" evidence="1">
    <location>
        <begin position="53"/>
        <end position="64"/>
    </location>
</feature>
<protein>
    <submittedName>
        <fullName evidence="2">Uncharacterized protein</fullName>
    </submittedName>
</protein>
<dbReference type="Proteomes" id="UP000593571">
    <property type="component" value="Unassembled WGS sequence"/>
</dbReference>
<reference evidence="2 3" key="1">
    <citation type="journal article" date="2020" name="Nature">
        <title>Six reference-quality genomes reveal evolution of bat adaptations.</title>
        <authorList>
            <person name="Jebb D."/>
            <person name="Huang Z."/>
            <person name="Pippel M."/>
            <person name="Hughes G.M."/>
            <person name="Lavrichenko K."/>
            <person name="Devanna P."/>
            <person name="Winkler S."/>
            <person name="Jermiin L.S."/>
            <person name="Skirmuntt E.C."/>
            <person name="Katzourakis A."/>
            <person name="Burkitt-Gray L."/>
            <person name="Ray D.A."/>
            <person name="Sullivan K.A.M."/>
            <person name="Roscito J.G."/>
            <person name="Kirilenko B.M."/>
            <person name="Davalos L.M."/>
            <person name="Corthals A.P."/>
            <person name="Power M.L."/>
            <person name="Jones G."/>
            <person name="Ransome R.D."/>
            <person name="Dechmann D.K.N."/>
            <person name="Locatelli A.G."/>
            <person name="Puechmaille S.J."/>
            <person name="Fedrigo O."/>
            <person name="Jarvis E.D."/>
            <person name="Hiller M."/>
            <person name="Vernes S.C."/>
            <person name="Myers E.W."/>
            <person name="Teeling E.C."/>
        </authorList>
    </citation>
    <scope>NUCLEOTIDE SEQUENCE [LARGE SCALE GENOMIC DNA]</scope>
    <source>
        <strain evidence="2">MRouAeg1</strain>
        <tissue evidence="2">Muscle</tissue>
    </source>
</reference>
<feature type="region of interest" description="Disordered" evidence="1">
    <location>
        <begin position="89"/>
        <end position="124"/>
    </location>
</feature>
<name>A0A7J8BF77_ROUAE</name>
<evidence type="ECO:0000313" key="3">
    <source>
        <dbReference type="Proteomes" id="UP000593571"/>
    </source>
</evidence>
<gene>
    <name evidence="2" type="ORF">HJG63_009801</name>
</gene>